<organism evidence="2 3">
    <name type="scientific">Trypanosoma brucei gambiense (strain MHOM/CI/86/DAL972)</name>
    <dbReference type="NCBI Taxonomy" id="679716"/>
    <lineage>
        <taxon>Eukaryota</taxon>
        <taxon>Discoba</taxon>
        <taxon>Euglenozoa</taxon>
        <taxon>Kinetoplastea</taxon>
        <taxon>Metakinetoplastina</taxon>
        <taxon>Trypanosomatida</taxon>
        <taxon>Trypanosomatidae</taxon>
        <taxon>Trypanosoma</taxon>
    </lineage>
</organism>
<gene>
    <name evidence="2" type="ORF">TbgDal_X9660</name>
</gene>
<keyword evidence="1" id="KW-0812">Transmembrane</keyword>
<proteinExistence type="predicted"/>
<name>D0A3N1_TRYB9</name>
<dbReference type="RefSeq" id="XP_011778139.1">
    <property type="nucleotide sequence ID" value="XM_011779837.1"/>
</dbReference>
<reference evidence="3" key="1">
    <citation type="journal article" date="2010" name="PLoS Negl. Trop. Dis.">
        <title>The genome sequence of Trypanosoma brucei gambiense, causative agent of chronic human african trypanosomiasis.</title>
        <authorList>
            <person name="Jackson A.P."/>
            <person name="Sanders M."/>
            <person name="Berry A."/>
            <person name="McQuillan J."/>
            <person name="Aslett M.A."/>
            <person name="Quail M.A."/>
            <person name="Chukualim B."/>
            <person name="Capewell P."/>
            <person name="MacLeod A."/>
            <person name="Melville S.E."/>
            <person name="Gibson W."/>
            <person name="Barry J.D."/>
            <person name="Berriman M."/>
            <person name="Hertz-Fowler C."/>
        </authorList>
    </citation>
    <scope>NUCLEOTIDE SEQUENCE [LARGE SCALE GENOMIC DNA]</scope>
    <source>
        <strain evidence="3">MHOM/CI/86/DAL972</strain>
    </source>
</reference>
<sequence>MNKQTNKQTTNKQINKGKTKTEVVLYYTRPKREKKVEDTTSRRTNKQKHTFTPALAQQFICGFACAQFACILLSCIPFVRLLPTQHCSSPCRSSKLRIATSSLYISLPFLLSSLSLFFFPPPLSFACLHTHFPPSFIYARHRFLFLLRSRFRSCFFFFFALHRR</sequence>
<keyword evidence="1" id="KW-0472">Membrane</keyword>
<evidence type="ECO:0000313" key="2">
    <source>
        <dbReference type="EMBL" id="CBH15875.1"/>
    </source>
</evidence>
<dbReference type="AlphaFoldDB" id="D0A3N1"/>
<protein>
    <submittedName>
        <fullName evidence="2">Uncharacterized protein</fullName>
    </submittedName>
</protein>
<feature type="transmembrane region" description="Helical" evidence="1">
    <location>
        <begin position="55"/>
        <end position="82"/>
    </location>
</feature>
<feature type="transmembrane region" description="Helical" evidence="1">
    <location>
        <begin position="103"/>
        <end position="123"/>
    </location>
</feature>
<evidence type="ECO:0000256" key="1">
    <source>
        <dbReference type="SAM" id="Phobius"/>
    </source>
</evidence>
<keyword evidence="1" id="KW-1133">Transmembrane helix</keyword>
<dbReference type="VEuPathDB" id="TriTrypDB:Tbg972.10.9660"/>
<dbReference type="KEGG" id="tbg:TbgDal_X9660"/>
<evidence type="ECO:0000313" key="3">
    <source>
        <dbReference type="Proteomes" id="UP000002316"/>
    </source>
</evidence>
<accession>D0A3N1</accession>
<dbReference type="EMBL" id="FN554973">
    <property type="protein sequence ID" value="CBH15875.1"/>
    <property type="molecule type" value="Genomic_DNA"/>
</dbReference>
<dbReference type="Proteomes" id="UP000002316">
    <property type="component" value="Chromosome 10"/>
</dbReference>
<dbReference type="GeneID" id="23866094"/>